<dbReference type="InterPro" id="IPR027417">
    <property type="entry name" value="P-loop_NTPase"/>
</dbReference>
<dbReference type="SUPFAM" id="SSF52540">
    <property type="entry name" value="P-loop containing nucleoside triphosphate hydrolases"/>
    <property type="match status" value="1"/>
</dbReference>
<dbReference type="Proteomes" id="UP001154095">
    <property type="component" value="Chromosome"/>
</dbReference>
<keyword evidence="1" id="KW-1133">Transmembrane helix</keyword>
<keyword evidence="1" id="KW-0812">Transmembrane</keyword>
<evidence type="ECO:0000313" key="4">
    <source>
        <dbReference type="EMBL" id="CAH2762097.1"/>
    </source>
</evidence>
<dbReference type="InterPro" id="IPR048428">
    <property type="entry name" value="YobI-NTPase"/>
</dbReference>
<evidence type="ECO:0000256" key="1">
    <source>
        <dbReference type="SAM" id="Phobius"/>
    </source>
</evidence>
<dbReference type="AlphaFoldDB" id="A0AAU9VK75"/>
<feature type="domain" description="YobI-like P-loop NTPase" evidence="2">
    <location>
        <begin position="58"/>
        <end position="433"/>
    </location>
</feature>
<dbReference type="EMBL" id="OW659496">
    <property type="protein sequence ID" value="CAH2762077.1"/>
    <property type="molecule type" value="Genomic_DNA"/>
</dbReference>
<feature type="transmembrane region" description="Helical" evidence="1">
    <location>
        <begin position="162"/>
        <end position="180"/>
    </location>
</feature>
<evidence type="ECO:0000259" key="2">
    <source>
        <dbReference type="Pfam" id="PF20693"/>
    </source>
</evidence>
<reference evidence="4" key="1">
    <citation type="submission" date="2022-04" db="EMBL/GenBank/DDBJ databases">
        <authorList>
            <person name="Forde T."/>
        </authorList>
    </citation>
    <scope>NUCLEOTIDE SEQUENCE</scope>
    <source>
        <strain evidence="4">A18Y016a</strain>
        <strain evidence="3">A18Y020d</strain>
    </source>
</reference>
<keyword evidence="1" id="KW-0472">Membrane</keyword>
<gene>
    <name evidence="4" type="ORF">ERYAMS2_01034</name>
    <name evidence="3" type="ORF">ERYAMS_00741</name>
</gene>
<evidence type="ECO:0000313" key="5">
    <source>
        <dbReference type="Proteomes" id="UP001154095"/>
    </source>
</evidence>
<dbReference type="EMBL" id="OW659477">
    <property type="protein sequence ID" value="CAH2762097.1"/>
    <property type="molecule type" value="Genomic_DNA"/>
</dbReference>
<name>A0AAU9VK75_9FIRM</name>
<dbReference type="Pfam" id="PF20693">
    <property type="entry name" value="YobI-ATPase"/>
    <property type="match status" value="1"/>
</dbReference>
<dbReference type="RefSeq" id="WP_254006368.1">
    <property type="nucleotide sequence ID" value="NZ_OW659477.1"/>
</dbReference>
<keyword evidence="5" id="KW-1185">Reference proteome</keyword>
<dbReference type="Proteomes" id="UP001154111">
    <property type="component" value="Chromosome"/>
</dbReference>
<accession>A0AAU9VK75</accession>
<feature type="transmembrane region" description="Helical" evidence="1">
    <location>
        <begin position="200"/>
        <end position="219"/>
    </location>
</feature>
<protein>
    <recommendedName>
        <fullName evidence="2">YobI-like P-loop NTPase domain-containing protein</fullName>
    </recommendedName>
</protein>
<sequence length="1227" mass="143047">MGDNFSEGLRNMKSDINKMYSYTKLCINGAKKLFVEKTSDDLYSSLGATDNAAENEAYEEALDSAISNTNNLNIAIMGKYSSGKSSIIKTYFKKPENAILNPIYISLASFNEIKTPKKGVKRNEYFQSIEKSILQQIFYNVDSNKIPLSSFKRINKHPKWKTLLTSVTVVLLLGSIIVFLNPNAFDFLVEHYNILTSKKGAGFSLSVVTFLFVFFMALINKIAYFTLTSFNISKFKFKDAEIEINGKNESLFNRFVDEILYFFEVTSHSVVVIEDLDRFDEPTVVFTKLREMSLLINSSNQIKRRIVFVYAMKDDFFTDYADRTKFFDFILPVIPYVSAVNSNEILWKKLDKRLGISKSDSTKSCDIDKEFINDISVYISESRIIDNVVNEFSLFKKKLNKTEMSDRGLLSLIIYKNLFPREYNELSSNQGFMFDFIQKKGELSDRLKAAHEESNTELIEKRIKIIEESLNGMKEIKEVFISRLTSHENRIVTSFKLNDNSSIDVLEFLELEDEDIFERITNYTTYSASSIDHSHFVYSTFGGYDTLVNRIKTIGINKSKSLEIIDKKIKKNNSLIKEIDDYKISTFFSKINMNDLTKNLMEFEIFLLRRGYISEDYRNYINIFHSGDITESDFNYILTVKKNSMLSYDYEINNLKNTILRLNISDFSDSNFLNNDIVEEIIIKKVDYPKQFNELANILNKPDDSVEEFTIQFISRIRNKQAVIPILFNTMDVGLMQIIERNRDKTELMYSIIDAFLTFVPIDPMSKLSIILIEYIENSSNVDYLFDNYSDERMEKLKKLNIRLRMADIDNKPYSSYIYDNFLINFCEKQLYGYFRYKEISINEICRKHLTAISKSKELEGLYRHVIINMDLFIDEFYKYTNDIEEDEEVLLEVLREVRDIELINDLISAINIQFSNIKNVLLNNQIRNCILIAGKFKGTWDNLDEIFEIYSDNDNIPDKYADFESLITGFFELNYVELSKTKWQSSDRNLRNMHYILTSRRVSNSSLEQTLDSIPIRLNISSSLFDEIDFKRLEMLILNNKLNLTVDVINKLILNEKYELASKVVMPNINRFIKEIAVYDINEELINACVLNEDATEADKLLLLNSIEISLISNNSIKYFIERVNPRDIHKYNEELIKEYFKFQKSENNILIGIKDLLINNIPINNFTFVSEVGEIAKIGDTRLKYAKITKSKIGLEVAELLAKNDVIIRYKEFQSFIRLVNNQSN</sequence>
<evidence type="ECO:0000313" key="3">
    <source>
        <dbReference type="EMBL" id="CAH2762077.1"/>
    </source>
</evidence>
<proteinExistence type="predicted"/>
<organism evidence="4 6">
    <name type="scientific">Erysipelothrix amsterdamensis</name>
    <dbReference type="NCBI Taxonomy" id="2929157"/>
    <lineage>
        <taxon>Bacteria</taxon>
        <taxon>Bacillati</taxon>
        <taxon>Bacillota</taxon>
        <taxon>Erysipelotrichia</taxon>
        <taxon>Erysipelotrichales</taxon>
        <taxon>Erysipelotrichaceae</taxon>
        <taxon>Erysipelothrix</taxon>
    </lineage>
</organism>
<evidence type="ECO:0000313" key="6">
    <source>
        <dbReference type="Proteomes" id="UP001154111"/>
    </source>
</evidence>